<comment type="caution">
    <text evidence="2">The sequence shown here is derived from an EMBL/GenBank/DDBJ whole genome shotgun (WGS) entry which is preliminary data.</text>
</comment>
<sequence>MNPRIQSLAMVLILIILSAGAVKGSDHIAANAIHKAGVGTNSRKLLGLDLVLLDYDFAGPNEKHDSKGKKGGKGP</sequence>
<keyword evidence="1" id="KW-0732">Signal</keyword>
<evidence type="ECO:0000256" key="1">
    <source>
        <dbReference type="SAM" id="SignalP"/>
    </source>
</evidence>
<feature type="chain" id="PRO_5044848268" evidence="1">
    <location>
        <begin position="25"/>
        <end position="75"/>
    </location>
</feature>
<reference evidence="2 3" key="1">
    <citation type="submission" date="2024-06" db="EMBL/GenBank/DDBJ databases">
        <title>A chromosome level genome sequence of Diviner's sage (Salvia divinorum).</title>
        <authorList>
            <person name="Ford S.A."/>
            <person name="Ro D.-K."/>
            <person name="Ness R.W."/>
            <person name="Phillips M.A."/>
        </authorList>
    </citation>
    <scope>NUCLEOTIDE SEQUENCE [LARGE SCALE GENOMIC DNA]</scope>
    <source>
        <strain evidence="2">SAF-2024a</strain>
        <tissue evidence="2">Leaf</tissue>
    </source>
</reference>
<protein>
    <submittedName>
        <fullName evidence="2">Uncharacterized protein</fullName>
    </submittedName>
</protein>
<feature type="signal peptide" evidence="1">
    <location>
        <begin position="1"/>
        <end position="24"/>
    </location>
</feature>
<dbReference type="AlphaFoldDB" id="A0ABD1FKK8"/>
<dbReference type="PANTHER" id="PTHR34467">
    <property type="entry name" value="TRANSMEMBRANE PROTEIN"/>
    <property type="match status" value="1"/>
</dbReference>
<evidence type="ECO:0000313" key="3">
    <source>
        <dbReference type="Proteomes" id="UP001567538"/>
    </source>
</evidence>
<accession>A0ABD1FKK8</accession>
<evidence type="ECO:0000313" key="2">
    <source>
        <dbReference type="EMBL" id="KAL1532055.1"/>
    </source>
</evidence>
<organism evidence="2 3">
    <name type="scientific">Salvia divinorum</name>
    <name type="common">Maria pastora</name>
    <name type="synonym">Diviner's sage</name>
    <dbReference type="NCBI Taxonomy" id="28513"/>
    <lineage>
        <taxon>Eukaryota</taxon>
        <taxon>Viridiplantae</taxon>
        <taxon>Streptophyta</taxon>
        <taxon>Embryophyta</taxon>
        <taxon>Tracheophyta</taxon>
        <taxon>Spermatophyta</taxon>
        <taxon>Magnoliopsida</taxon>
        <taxon>eudicotyledons</taxon>
        <taxon>Gunneridae</taxon>
        <taxon>Pentapetalae</taxon>
        <taxon>asterids</taxon>
        <taxon>lamiids</taxon>
        <taxon>Lamiales</taxon>
        <taxon>Lamiaceae</taxon>
        <taxon>Nepetoideae</taxon>
        <taxon>Mentheae</taxon>
        <taxon>Salviinae</taxon>
        <taxon>Salvia</taxon>
        <taxon>Salvia subgen. Calosphace</taxon>
    </lineage>
</organism>
<gene>
    <name evidence="2" type="ORF">AAHA92_32115</name>
</gene>
<dbReference type="EMBL" id="JBEAFC010000014">
    <property type="protein sequence ID" value="KAL1532055.1"/>
    <property type="molecule type" value="Genomic_DNA"/>
</dbReference>
<name>A0ABD1FKK8_SALDI</name>
<dbReference type="PANTHER" id="PTHR34467:SF1">
    <property type="entry name" value="OS05G0542300 PROTEIN"/>
    <property type="match status" value="1"/>
</dbReference>
<keyword evidence="3" id="KW-1185">Reference proteome</keyword>
<dbReference type="Proteomes" id="UP001567538">
    <property type="component" value="Unassembled WGS sequence"/>
</dbReference>
<proteinExistence type="predicted"/>